<evidence type="ECO:0000256" key="1">
    <source>
        <dbReference type="ARBA" id="ARBA00023125"/>
    </source>
</evidence>
<keyword evidence="2" id="KW-0812">Transmembrane</keyword>
<name>A0ABT1SL96_9FIRM</name>
<sequence length="406" mass="47077">MNQKKIGQFIAENRKKQKMTQAELAEKLGVSDRSVSKWETGRCMPDLSLFEPLCEQLGITINELLSGEKIKTEEYQNELEKNIINTIDYSQKQIEDEKWKRSYVVMIIGILFCMSAFIVFEAESSWSSMYSLIGTMIFVSGLYHALKIKNKGKKLGISVLAFFLILSLFYVVDYISVTSFHRPPIYRYMTSTNWQSDAKIITYHSFFYDVYRINADTPNEYYIVDTGKTYRSSPLPIMPFQMEKSGIAHIIRYQAPYIGDNTNIGNLLSCLPLSEFGYVFEIDDVDHGLIVDYHTTDWYANENQYVDKALLYNAVSLFLLIDNLESITFHFSGGSYQTNRAVVEDAYPSYFEILTEEQIDKAKFHEYVENKMNDTDFVERVFAKCFTQHANEISSFVKLPYVKKIL</sequence>
<dbReference type="PANTHER" id="PTHR46558:SF11">
    <property type="entry name" value="HTH-TYPE TRANSCRIPTIONAL REGULATOR XRE"/>
    <property type="match status" value="1"/>
</dbReference>
<feature type="domain" description="HTH cro/C1-type" evidence="3">
    <location>
        <begin position="10"/>
        <end position="64"/>
    </location>
</feature>
<keyword evidence="5" id="KW-1185">Reference proteome</keyword>
<dbReference type="CDD" id="cd00093">
    <property type="entry name" value="HTH_XRE"/>
    <property type="match status" value="1"/>
</dbReference>
<evidence type="ECO:0000313" key="4">
    <source>
        <dbReference type="EMBL" id="MCQ5122000.1"/>
    </source>
</evidence>
<accession>A0ABT1SL96</accession>
<dbReference type="Proteomes" id="UP001524435">
    <property type="component" value="Unassembled WGS sequence"/>
</dbReference>
<comment type="caution">
    <text evidence="4">The sequence shown here is derived from an EMBL/GenBank/DDBJ whole genome shotgun (WGS) entry which is preliminary data.</text>
</comment>
<dbReference type="Gene3D" id="1.10.260.40">
    <property type="entry name" value="lambda repressor-like DNA-binding domains"/>
    <property type="match status" value="1"/>
</dbReference>
<dbReference type="EMBL" id="JANGCH010000008">
    <property type="protein sequence ID" value="MCQ5122000.1"/>
    <property type="molecule type" value="Genomic_DNA"/>
</dbReference>
<keyword evidence="1" id="KW-0238">DNA-binding</keyword>
<keyword evidence="2" id="KW-1133">Transmembrane helix</keyword>
<dbReference type="InterPro" id="IPR010982">
    <property type="entry name" value="Lambda_DNA-bd_dom_sf"/>
</dbReference>
<protein>
    <submittedName>
        <fullName evidence="4">DUF4825 domain-containing protein</fullName>
    </submittedName>
</protein>
<feature type="transmembrane region" description="Helical" evidence="2">
    <location>
        <begin position="102"/>
        <end position="120"/>
    </location>
</feature>
<dbReference type="PANTHER" id="PTHR46558">
    <property type="entry name" value="TRACRIPTIONAL REGULATORY PROTEIN-RELATED-RELATED"/>
    <property type="match status" value="1"/>
</dbReference>
<dbReference type="SMART" id="SM00530">
    <property type="entry name" value="HTH_XRE"/>
    <property type="match status" value="1"/>
</dbReference>
<keyword evidence="2" id="KW-0472">Membrane</keyword>
<evidence type="ECO:0000256" key="2">
    <source>
        <dbReference type="SAM" id="Phobius"/>
    </source>
</evidence>
<dbReference type="Pfam" id="PF16107">
    <property type="entry name" value="DUF4825"/>
    <property type="match status" value="1"/>
</dbReference>
<dbReference type="PROSITE" id="PS50943">
    <property type="entry name" value="HTH_CROC1"/>
    <property type="match status" value="1"/>
</dbReference>
<evidence type="ECO:0000313" key="5">
    <source>
        <dbReference type="Proteomes" id="UP001524435"/>
    </source>
</evidence>
<feature type="transmembrane region" description="Helical" evidence="2">
    <location>
        <begin position="126"/>
        <end position="143"/>
    </location>
</feature>
<proteinExistence type="predicted"/>
<dbReference type="Pfam" id="PF01381">
    <property type="entry name" value="HTH_3"/>
    <property type="match status" value="1"/>
</dbReference>
<dbReference type="InterPro" id="IPR001387">
    <property type="entry name" value="Cro/C1-type_HTH"/>
</dbReference>
<gene>
    <name evidence="4" type="ORF">NE663_06980</name>
</gene>
<dbReference type="InterPro" id="IPR032250">
    <property type="entry name" value="DUF4825"/>
</dbReference>
<organism evidence="4 5">
    <name type="scientific">Massilicoli timonensis</name>
    <dbReference type="NCBI Taxonomy" id="2015901"/>
    <lineage>
        <taxon>Bacteria</taxon>
        <taxon>Bacillati</taxon>
        <taxon>Bacillota</taxon>
        <taxon>Erysipelotrichia</taxon>
        <taxon>Erysipelotrichales</taxon>
        <taxon>Erysipelotrichaceae</taxon>
        <taxon>Massilicoli</taxon>
    </lineage>
</organism>
<dbReference type="SUPFAM" id="SSF47413">
    <property type="entry name" value="lambda repressor-like DNA-binding domains"/>
    <property type="match status" value="1"/>
</dbReference>
<reference evidence="4 5" key="1">
    <citation type="submission" date="2022-06" db="EMBL/GenBank/DDBJ databases">
        <title>Isolation of gut microbiota from human fecal samples.</title>
        <authorList>
            <person name="Pamer E.G."/>
            <person name="Barat B."/>
            <person name="Waligurski E."/>
            <person name="Medina S."/>
            <person name="Paddock L."/>
            <person name="Mostad J."/>
        </authorList>
    </citation>
    <scope>NUCLEOTIDE SEQUENCE [LARGE SCALE GENOMIC DNA]</scope>
    <source>
        <strain evidence="4 5">DFI.6.1</strain>
    </source>
</reference>
<feature type="transmembrane region" description="Helical" evidence="2">
    <location>
        <begin position="155"/>
        <end position="172"/>
    </location>
</feature>
<evidence type="ECO:0000259" key="3">
    <source>
        <dbReference type="PROSITE" id="PS50943"/>
    </source>
</evidence>
<dbReference type="RefSeq" id="WP_178200397.1">
    <property type="nucleotide sequence ID" value="NZ_CALVCM010000014.1"/>
</dbReference>